<evidence type="ECO:0000256" key="1">
    <source>
        <dbReference type="SAM" id="Phobius"/>
    </source>
</evidence>
<dbReference type="AlphaFoldDB" id="A0A923LGW4"/>
<name>A0A923LGW4_9FIRM</name>
<evidence type="ECO:0000313" key="2">
    <source>
        <dbReference type="EMBL" id="MBC5688543.1"/>
    </source>
</evidence>
<keyword evidence="3" id="KW-1185">Reference proteome</keyword>
<reference evidence="2" key="1">
    <citation type="submission" date="2020-08" db="EMBL/GenBank/DDBJ databases">
        <title>Genome public.</title>
        <authorList>
            <person name="Liu C."/>
            <person name="Sun Q."/>
        </authorList>
    </citation>
    <scope>NUCLEOTIDE SEQUENCE</scope>
    <source>
        <strain evidence="2">NSJ-55</strain>
    </source>
</reference>
<sequence>MGKKKNSKPAEKIRLSGRNIYTDKRKRTIYYDFVTKQGYLIEKKNENSALFYKNRFVVILFAAILFGATFLTVLQAVIAGAVMLALAEIAFRRSFLKKLEPVTDVDFEKRVSALEYIVTRKEKSRVIALAVLYLVFAVLVLLNAYQEEYGTGLLIFSACLAIVGVYFSVLHIIALIKINKKEKKKRR</sequence>
<gene>
    <name evidence="2" type="ORF">H8S37_06305</name>
</gene>
<organism evidence="2 3">
    <name type="scientific">Mediterraneibacter hominis</name>
    <dbReference type="NCBI Taxonomy" id="2763054"/>
    <lineage>
        <taxon>Bacteria</taxon>
        <taxon>Bacillati</taxon>
        <taxon>Bacillota</taxon>
        <taxon>Clostridia</taxon>
        <taxon>Lachnospirales</taxon>
        <taxon>Lachnospiraceae</taxon>
        <taxon>Mediterraneibacter</taxon>
    </lineage>
</organism>
<proteinExistence type="predicted"/>
<keyword evidence="1" id="KW-0472">Membrane</keyword>
<dbReference type="EMBL" id="JACOPF010000001">
    <property type="protein sequence ID" value="MBC5688543.1"/>
    <property type="molecule type" value="Genomic_DNA"/>
</dbReference>
<keyword evidence="1" id="KW-0812">Transmembrane</keyword>
<dbReference type="RefSeq" id="WP_186875150.1">
    <property type="nucleotide sequence ID" value="NZ_JACOPF010000001.1"/>
</dbReference>
<dbReference type="Proteomes" id="UP000652477">
    <property type="component" value="Unassembled WGS sequence"/>
</dbReference>
<keyword evidence="1" id="KW-1133">Transmembrane helix</keyword>
<evidence type="ECO:0000313" key="3">
    <source>
        <dbReference type="Proteomes" id="UP000652477"/>
    </source>
</evidence>
<comment type="caution">
    <text evidence="2">The sequence shown here is derived from an EMBL/GenBank/DDBJ whole genome shotgun (WGS) entry which is preliminary data.</text>
</comment>
<feature type="transmembrane region" description="Helical" evidence="1">
    <location>
        <begin position="151"/>
        <end position="176"/>
    </location>
</feature>
<feature type="transmembrane region" description="Helical" evidence="1">
    <location>
        <begin position="126"/>
        <end position="145"/>
    </location>
</feature>
<accession>A0A923LGW4</accession>
<protein>
    <submittedName>
        <fullName evidence="2">Uncharacterized protein</fullName>
    </submittedName>
</protein>
<feature type="transmembrane region" description="Helical" evidence="1">
    <location>
        <begin position="56"/>
        <end position="87"/>
    </location>
</feature>